<gene>
    <name evidence="2" type="ORF">AFK24_07075</name>
</gene>
<protein>
    <recommendedName>
        <fullName evidence="4">Binary cytotoxin component</fullName>
    </recommendedName>
</protein>
<dbReference type="AlphaFoldDB" id="A0A1C7Z6K2"/>
<keyword evidence="1" id="KW-0175">Coiled coil</keyword>
<comment type="caution">
    <text evidence="2">The sequence shown here is derived from an EMBL/GenBank/DDBJ whole genome shotgun (WGS) entry which is preliminary data.</text>
</comment>
<feature type="coiled-coil region" evidence="1">
    <location>
        <begin position="133"/>
        <end position="167"/>
    </location>
</feature>
<feature type="coiled-coil region" evidence="1">
    <location>
        <begin position="261"/>
        <end position="321"/>
    </location>
</feature>
<evidence type="ECO:0000256" key="1">
    <source>
        <dbReference type="SAM" id="Coils"/>
    </source>
</evidence>
<organism evidence="2 3">
    <name type="scientific">Pseudomonas syringae</name>
    <dbReference type="NCBI Taxonomy" id="317"/>
    <lineage>
        <taxon>Bacteria</taxon>
        <taxon>Pseudomonadati</taxon>
        <taxon>Pseudomonadota</taxon>
        <taxon>Gammaproteobacteria</taxon>
        <taxon>Pseudomonadales</taxon>
        <taxon>Pseudomonadaceae</taxon>
        <taxon>Pseudomonas</taxon>
    </lineage>
</organism>
<reference evidence="2 3" key="1">
    <citation type="submission" date="2015-07" db="EMBL/GenBank/DDBJ databases">
        <title>Draft genome sequence of a diazotrophic, plant growth-promoting rhizobacterium of the Pseudomonas syringae complex.</title>
        <authorList>
            <person name="Patten C.L."/>
            <person name="Jeong H."/>
        </authorList>
    </citation>
    <scope>NUCLEOTIDE SEQUENCE [LARGE SCALE GENOMIC DNA]</scope>
    <source>
        <strain evidence="2 3">GR12-2</strain>
    </source>
</reference>
<dbReference type="RefSeq" id="WP_065832585.1">
    <property type="nucleotide sequence ID" value="NZ_LGSI01000025.1"/>
</dbReference>
<sequence length="323" mass="36115">MTTTFDPIQLDLETIRSCRDSIKAHVLDLDGIYLPTLQEKVRTLATDINQADDQARSTLALLPAALQVRAIQSTLNVLIKEAAQSGPVPPQHVAEVSSYLEDALNQTREHYNALSMRLDNLRAFDTGNITDLQGSLNQQLEIQEAALNETEARRERYAEHKRTLNAAMSVIEDKNMIDRLIPLLDAFKEFDPKTPQASLVRAAVVSVQNILRMASESVKYVDLVEARANVQAELNSITEQLGDIRPRIKSLQQRLQQLSTAQTLEQNVTRYEEQVRKICTALLTFIDAQPAPSSVSIVEDVEAFIANAKALSDNVSDLRARWK</sequence>
<evidence type="ECO:0000313" key="2">
    <source>
        <dbReference type="EMBL" id="OCR25714.1"/>
    </source>
</evidence>
<evidence type="ECO:0008006" key="4">
    <source>
        <dbReference type="Google" id="ProtNLM"/>
    </source>
</evidence>
<accession>A0A1C7Z6K2</accession>
<dbReference type="Proteomes" id="UP000093104">
    <property type="component" value="Unassembled WGS sequence"/>
</dbReference>
<evidence type="ECO:0000313" key="3">
    <source>
        <dbReference type="Proteomes" id="UP000093104"/>
    </source>
</evidence>
<dbReference type="EMBL" id="LGSI01000025">
    <property type="protein sequence ID" value="OCR25714.1"/>
    <property type="molecule type" value="Genomic_DNA"/>
</dbReference>
<dbReference type="NCBIfam" id="NF033927">
    <property type="entry name" value="alph_xenorhab_B"/>
    <property type="match status" value="1"/>
</dbReference>
<proteinExistence type="predicted"/>
<name>A0A1C7Z6K2_PSESX</name>
<dbReference type="InterPro" id="IPR047760">
    <property type="entry name" value="XaxB-like"/>
</dbReference>